<dbReference type="GO" id="GO:1990573">
    <property type="term" value="P:potassium ion import across plasma membrane"/>
    <property type="evidence" value="ECO:0007669"/>
    <property type="project" value="TreeGrafter"/>
</dbReference>
<reference evidence="8" key="2">
    <citation type="submission" date="2017-10" db="EMBL/GenBank/DDBJ databases">
        <title>Ladona fulva Genome sequencing and assembly.</title>
        <authorList>
            <person name="Murali S."/>
            <person name="Richards S."/>
            <person name="Bandaranaike D."/>
            <person name="Bellair M."/>
            <person name="Blankenburg K."/>
            <person name="Chao H."/>
            <person name="Dinh H."/>
            <person name="Doddapaneni H."/>
            <person name="Dugan-Rocha S."/>
            <person name="Elkadiri S."/>
            <person name="Gnanaolivu R."/>
            <person name="Hernandez B."/>
            <person name="Skinner E."/>
            <person name="Javaid M."/>
            <person name="Lee S."/>
            <person name="Li M."/>
            <person name="Ming W."/>
            <person name="Munidasa M."/>
            <person name="Muniz J."/>
            <person name="Nguyen L."/>
            <person name="Hughes D."/>
            <person name="Osuji N."/>
            <person name="Pu L.-L."/>
            <person name="Puazo M."/>
            <person name="Qu C."/>
            <person name="Quiroz J."/>
            <person name="Raj R."/>
            <person name="Weissenberger G."/>
            <person name="Xin Y."/>
            <person name="Zou X."/>
            <person name="Han Y."/>
            <person name="Worley K."/>
            <person name="Muzny D."/>
            <person name="Gibbs R."/>
        </authorList>
    </citation>
    <scope>NUCLEOTIDE SEQUENCE</scope>
    <source>
        <strain evidence="8">Sampled in the wild</strain>
    </source>
</reference>
<evidence type="ECO:0000256" key="4">
    <source>
        <dbReference type="ARBA" id="ARBA00023136"/>
    </source>
</evidence>
<keyword evidence="4 5" id="KW-0472">Membrane</keyword>
<keyword evidence="9" id="KW-1185">Reference proteome</keyword>
<dbReference type="AlphaFoldDB" id="A0A8K0KTQ9"/>
<gene>
    <name evidence="8" type="ORF">J437_LFUL012200</name>
</gene>
<feature type="non-terminal residue" evidence="8">
    <location>
        <position position="1"/>
    </location>
</feature>
<evidence type="ECO:0000256" key="5">
    <source>
        <dbReference type="SAM" id="Phobius"/>
    </source>
</evidence>
<keyword evidence="3 5" id="KW-1133">Transmembrane helix</keyword>
<dbReference type="EMBL" id="KZ309282">
    <property type="protein sequence ID" value="KAG8238093.1"/>
    <property type="molecule type" value="Genomic_DNA"/>
</dbReference>
<feature type="transmembrane region" description="Helical" evidence="5">
    <location>
        <begin position="76"/>
        <end position="96"/>
    </location>
</feature>
<dbReference type="OrthoDB" id="8191104at2759"/>
<sequence length="152" mass="16502">MLAIAVTFFSYFGYAFMLGACTLRDATGNVTDYQQALNESLPDPWVYLSNCTERTCQYGLENDSQAMELVSAWGPLIYGGCFAATLSSAIASLVGAPRVLQALAKDKLYPLIGFFAEGYGANNDPVRGYVLVFIISLGCILIGEFQYKKGCN</sequence>
<evidence type="ECO:0000313" key="8">
    <source>
        <dbReference type="EMBL" id="KAG8238093.1"/>
    </source>
</evidence>
<dbReference type="InterPro" id="IPR004841">
    <property type="entry name" value="AA-permease/SLC12A_dom"/>
</dbReference>
<feature type="domain" description="Amino acid permease/ SLC12A" evidence="7">
    <location>
        <begin position="3"/>
        <end position="146"/>
    </location>
</feature>
<feature type="signal peptide" evidence="6">
    <location>
        <begin position="1"/>
        <end position="28"/>
    </location>
</feature>
<dbReference type="GO" id="GO:0006884">
    <property type="term" value="P:cell volume homeostasis"/>
    <property type="evidence" value="ECO:0007669"/>
    <property type="project" value="TreeGrafter"/>
</dbReference>
<dbReference type="GO" id="GO:0055064">
    <property type="term" value="P:chloride ion homeostasis"/>
    <property type="evidence" value="ECO:0007669"/>
    <property type="project" value="TreeGrafter"/>
</dbReference>
<evidence type="ECO:0000256" key="2">
    <source>
        <dbReference type="ARBA" id="ARBA00022692"/>
    </source>
</evidence>
<feature type="chain" id="PRO_5035453699" description="Amino acid permease/ SLC12A domain-containing protein" evidence="6">
    <location>
        <begin position="29"/>
        <end position="152"/>
    </location>
</feature>
<dbReference type="Proteomes" id="UP000792457">
    <property type="component" value="Unassembled WGS sequence"/>
</dbReference>
<evidence type="ECO:0000256" key="1">
    <source>
        <dbReference type="ARBA" id="ARBA00004141"/>
    </source>
</evidence>
<dbReference type="GO" id="GO:0055078">
    <property type="term" value="P:sodium ion homeostasis"/>
    <property type="evidence" value="ECO:0007669"/>
    <property type="project" value="TreeGrafter"/>
</dbReference>
<dbReference type="GO" id="GO:0008511">
    <property type="term" value="F:sodium:potassium:chloride symporter activity"/>
    <property type="evidence" value="ECO:0007669"/>
    <property type="project" value="TreeGrafter"/>
</dbReference>
<feature type="transmembrane region" description="Helical" evidence="5">
    <location>
        <begin position="129"/>
        <end position="147"/>
    </location>
</feature>
<dbReference type="Gene3D" id="1.20.1740.10">
    <property type="entry name" value="Amino acid/polyamine transporter I"/>
    <property type="match status" value="1"/>
</dbReference>
<comment type="caution">
    <text evidence="8">The sequence shown here is derived from an EMBL/GenBank/DDBJ whole genome shotgun (WGS) entry which is preliminary data.</text>
</comment>
<dbReference type="GO" id="GO:0055075">
    <property type="term" value="P:potassium ion homeostasis"/>
    <property type="evidence" value="ECO:0007669"/>
    <property type="project" value="TreeGrafter"/>
</dbReference>
<dbReference type="Pfam" id="PF00324">
    <property type="entry name" value="AA_permease"/>
    <property type="match status" value="1"/>
</dbReference>
<dbReference type="InterPro" id="IPR004842">
    <property type="entry name" value="SLC12A_fam"/>
</dbReference>
<name>A0A8K0KTQ9_LADFU</name>
<proteinExistence type="predicted"/>
<evidence type="ECO:0000259" key="7">
    <source>
        <dbReference type="Pfam" id="PF00324"/>
    </source>
</evidence>
<reference evidence="8" key="1">
    <citation type="submission" date="2013-04" db="EMBL/GenBank/DDBJ databases">
        <authorList>
            <person name="Qu J."/>
            <person name="Murali S.C."/>
            <person name="Bandaranaike D."/>
            <person name="Bellair M."/>
            <person name="Blankenburg K."/>
            <person name="Chao H."/>
            <person name="Dinh H."/>
            <person name="Doddapaneni H."/>
            <person name="Downs B."/>
            <person name="Dugan-Rocha S."/>
            <person name="Elkadiri S."/>
            <person name="Gnanaolivu R.D."/>
            <person name="Hernandez B."/>
            <person name="Javaid M."/>
            <person name="Jayaseelan J.C."/>
            <person name="Lee S."/>
            <person name="Li M."/>
            <person name="Ming W."/>
            <person name="Munidasa M."/>
            <person name="Muniz J."/>
            <person name="Nguyen L."/>
            <person name="Ongeri F."/>
            <person name="Osuji N."/>
            <person name="Pu L.-L."/>
            <person name="Puazo M."/>
            <person name="Qu C."/>
            <person name="Quiroz J."/>
            <person name="Raj R."/>
            <person name="Weissenberger G."/>
            <person name="Xin Y."/>
            <person name="Zou X."/>
            <person name="Han Y."/>
            <person name="Richards S."/>
            <person name="Worley K."/>
            <person name="Muzny D."/>
            <person name="Gibbs R."/>
        </authorList>
    </citation>
    <scope>NUCLEOTIDE SEQUENCE</scope>
    <source>
        <strain evidence="8">Sampled in the wild</strain>
    </source>
</reference>
<keyword evidence="6" id="KW-0732">Signal</keyword>
<protein>
    <recommendedName>
        <fullName evidence="7">Amino acid permease/ SLC12A domain-containing protein</fullName>
    </recommendedName>
</protein>
<accession>A0A8K0KTQ9</accession>
<keyword evidence="2 5" id="KW-0812">Transmembrane</keyword>
<comment type="subcellular location">
    <subcellularLocation>
        <location evidence="1">Membrane</location>
        <topology evidence="1">Multi-pass membrane protein</topology>
    </subcellularLocation>
</comment>
<dbReference type="PANTHER" id="PTHR11827">
    <property type="entry name" value="SOLUTE CARRIER FAMILY 12, CATION COTRANSPORTERS"/>
    <property type="match status" value="1"/>
</dbReference>
<evidence type="ECO:0000313" key="9">
    <source>
        <dbReference type="Proteomes" id="UP000792457"/>
    </source>
</evidence>
<dbReference type="PANTHER" id="PTHR11827:SF103">
    <property type="entry name" value="SODIUM CHLORIDE COTRANSPORTER 69, ISOFORM E"/>
    <property type="match status" value="1"/>
</dbReference>
<dbReference type="GO" id="GO:0016020">
    <property type="term" value="C:membrane"/>
    <property type="evidence" value="ECO:0007669"/>
    <property type="project" value="UniProtKB-SubCell"/>
</dbReference>
<organism evidence="8 9">
    <name type="scientific">Ladona fulva</name>
    <name type="common">Scarce chaser dragonfly</name>
    <name type="synonym">Libellula fulva</name>
    <dbReference type="NCBI Taxonomy" id="123851"/>
    <lineage>
        <taxon>Eukaryota</taxon>
        <taxon>Metazoa</taxon>
        <taxon>Ecdysozoa</taxon>
        <taxon>Arthropoda</taxon>
        <taxon>Hexapoda</taxon>
        <taxon>Insecta</taxon>
        <taxon>Pterygota</taxon>
        <taxon>Palaeoptera</taxon>
        <taxon>Odonata</taxon>
        <taxon>Epiprocta</taxon>
        <taxon>Anisoptera</taxon>
        <taxon>Libelluloidea</taxon>
        <taxon>Libellulidae</taxon>
        <taxon>Ladona</taxon>
    </lineage>
</organism>
<evidence type="ECO:0000256" key="6">
    <source>
        <dbReference type="SAM" id="SignalP"/>
    </source>
</evidence>
<evidence type="ECO:0000256" key="3">
    <source>
        <dbReference type="ARBA" id="ARBA00022989"/>
    </source>
</evidence>